<dbReference type="InterPro" id="IPR002110">
    <property type="entry name" value="Ankyrin_rpt"/>
</dbReference>
<evidence type="ECO:0000256" key="2">
    <source>
        <dbReference type="PROSITE-ProRule" id="PRU00023"/>
    </source>
</evidence>
<dbReference type="GO" id="GO:0001725">
    <property type="term" value="C:stress fiber"/>
    <property type="evidence" value="ECO:0007669"/>
    <property type="project" value="TreeGrafter"/>
</dbReference>
<protein>
    <submittedName>
        <fullName evidence="5">Protein kinase domain-containing protein</fullName>
    </submittedName>
</protein>
<dbReference type="PROSITE" id="PS50011">
    <property type="entry name" value="PROTEIN_KINASE_DOM"/>
    <property type="match status" value="1"/>
</dbReference>
<dbReference type="Proteomes" id="UP000887565">
    <property type="component" value="Unplaced"/>
</dbReference>
<dbReference type="Pfam" id="PF00023">
    <property type="entry name" value="Ank"/>
    <property type="match status" value="1"/>
</dbReference>
<feature type="repeat" description="ANK" evidence="2">
    <location>
        <begin position="14"/>
        <end position="46"/>
    </location>
</feature>
<dbReference type="WBParaSite" id="nRc.2.0.1.t30104-RA">
    <property type="protein sequence ID" value="nRc.2.0.1.t30104-RA"/>
    <property type="gene ID" value="nRc.2.0.1.g30104"/>
</dbReference>
<dbReference type="PIRSF" id="PIRSF000654">
    <property type="entry name" value="Integrin-linked_kinase"/>
    <property type="match status" value="1"/>
</dbReference>
<dbReference type="InterPro" id="IPR011009">
    <property type="entry name" value="Kinase-like_dom_sf"/>
</dbReference>
<dbReference type="GO" id="GO:0007160">
    <property type="term" value="P:cell-matrix adhesion"/>
    <property type="evidence" value="ECO:0007669"/>
    <property type="project" value="TreeGrafter"/>
</dbReference>
<dbReference type="Gene3D" id="1.10.510.10">
    <property type="entry name" value="Transferase(Phosphotransferase) domain 1"/>
    <property type="match status" value="1"/>
</dbReference>
<dbReference type="PANTHER" id="PTHR44329">
    <property type="entry name" value="SERINE/THREONINE-PROTEIN KINASE TNNI3K-RELATED"/>
    <property type="match status" value="1"/>
</dbReference>
<dbReference type="FunFam" id="3.30.200.20:FF:000245">
    <property type="entry name" value="Integrin-linked protein kinase"/>
    <property type="match status" value="1"/>
</dbReference>
<dbReference type="GO" id="GO:0004674">
    <property type="term" value="F:protein serine/threonine kinase activity"/>
    <property type="evidence" value="ECO:0007669"/>
    <property type="project" value="TreeGrafter"/>
</dbReference>
<comment type="similarity">
    <text evidence="1">Belongs to the protein kinase superfamily. TKL Ser/Thr protein kinase family.</text>
</comment>
<dbReference type="SUPFAM" id="SSF56112">
    <property type="entry name" value="Protein kinase-like (PK-like)"/>
    <property type="match status" value="1"/>
</dbReference>
<dbReference type="GO" id="GO:0005925">
    <property type="term" value="C:focal adhesion"/>
    <property type="evidence" value="ECO:0007669"/>
    <property type="project" value="TreeGrafter"/>
</dbReference>
<dbReference type="InterPro" id="IPR000719">
    <property type="entry name" value="Prot_kinase_dom"/>
</dbReference>
<evidence type="ECO:0000256" key="1">
    <source>
        <dbReference type="ARBA" id="ARBA00005843"/>
    </source>
</evidence>
<dbReference type="GO" id="GO:0034446">
    <property type="term" value="P:substrate adhesion-dependent cell spreading"/>
    <property type="evidence" value="ECO:0007669"/>
    <property type="project" value="TreeGrafter"/>
</dbReference>
<dbReference type="SUPFAM" id="SSF48403">
    <property type="entry name" value="Ankyrin repeat"/>
    <property type="match status" value="1"/>
</dbReference>
<sequence length="364" mass="41569">LLARKADVNAINEHGNTPLHYACFWGYESLAEELIRVGALVTILNKYGESPLDKCRQDTAKLLYDLAISSGQDIRQKVPYRDQAWKGTKTKSRDATLSRYSGVHIRELQLQKRIKSGHSGELWTGVWQGNDIVARILNLREVTPRIARDFQEEYPRLRIFSHPNVCPVLACCTQPPNLAVISQLMLYGSLYNVLHEQTTIVIDHAQTLRFAIDVARGMAFLHSLDPLVLRFYLNSKHVLVDEDLSAKISMADTKFSFQEKNRLYSPAWMSPEALQKRQQDINIRACDMWSFGVLLWELNTREVPFADLAPMEIGMKITSEGLRLTIPPGLGRNMNRLINLCLNEEPGKRPNFDQILPILEKMLQ</sequence>
<dbReference type="AlphaFoldDB" id="A0A915JVP7"/>
<dbReference type="SMART" id="SM00248">
    <property type="entry name" value="ANK"/>
    <property type="match status" value="1"/>
</dbReference>
<dbReference type="InterPro" id="IPR051681">
    <property type="entry name" value="Ser/Thr_Kinases-Pseudokinases"/>
</dbReference>
<dbReference type="InterPro" id="IPR001245">
    <property type="entry name" value="Ser-Thr/Tyr_kinase_cat_dom"/>
</dbReference>
<dbReference type="Pfam" id="PF07714">
    <property type="entry name" value="PK_Tyr_Ser-Thr"/>
    <property type="match status" value="1"/>
</dbReference>
<dbReference type="PANTHER" id="PTHR44329:SF57">
    <property type="entry name" value="INTEGRIN-LINKED PROTEIN KINASE"/>
    <property type="match status" value="1"/>
</dbReference>
<keyword evidence="2" id="KW-0040">ANK repeat</keyword>
<evidence type="ECO:0000313" key="4">
    <source>
        <dbReference type="Proteomes" id="UP000887565"/>
    </source>
</evidence>
<evidence type="ECO:0000313" key="5">
    <source>
        <dbReference type="WBParaSite" id="nRc.2.0.1.t30104-RA"/>
    </source>
</evidence>
<name>A0A915JVP7_ROMCU</name>
<dbReference type="OMA" id="CREGNAM"/>
<dbReference type="InterPro" id="IPR036770">
    <property type="entry name" value="Ankyrin_rpt-contain_sf"/>
</dbReference>
<feature type="domain" description="Protein kinase" evidence="3">
    <location>
        <begin position="108"/>
        <end position="363"/>
    </location>
</feature>
<reference evidence="5" key="1">
    <citation type="submission" date="2022-11" db="UniProtKB">
        <authorList>
            <consortium name="WormBaseParasite"/>
        </authorList>
    </citation>
    <scope>IDENTIFICATION</scope>
</reference>
<proteinExistence type="inferred from homology"/>
<dbReference type="PROSITE" id="PS50297">
    <property type="entry name" value="ANK_REP_REGION"/>
    <property type="match status" value="1"/>
</dbReference>
<dbReference type="Gene3D" id="1.25.40.20">
    <property type="entry name" value="Ankyrin repeat-containing domain"/>
    <property type="match status" value="1"/>
</dbReference>
<dbReference type="GO" id="GO:0005524">
    <property type="term" value="F:ATP binding"/>
    <property type="evidence" value="ECO:0007669"/>
    <property type="project" value="InterPro"/>
</dbReference>
<dbReference type="PROSITE" id="PS50088">
    <property type="entry name" value="ANK_REPEAT"/>
    <property type="match status" value="1"/>
</dbReference>
<dbReference type="Gene3D" id="3.30.200.20">
    <property type="entry name" value="Phosphorylase Kinase, domain 1"/>
    <property type="match status" value="1"/>
</dbReference>
<accession>A0A915JVP7</accession>
<dbReference type="GO" id="GO:0007229">
    <property type="term" value="P:integrin-mediated signaling pathway"/>
    <property type="evidence" value="ECO:0007669"/>
    <property type="project" value="TreeGrafter"/>
</dbReference>
<organism evidence="4 5">
    <name type="scientific">Romanomermis culicivorax</name>
    <name type="common">Nematode worm</name>
    <dbReference type="NCBI Taxonomy" id="13658"/>
    <lineage>
        <taxon>Eukaryota</taxon>
        <taxon>Metazoa</taxon>
        <taxon>Ecdysozoa</taxon>
        <taxon>Nematoda</taxon>
        <taxon>Enoplea</taxon>
        <taxon>Dorylaimia</taxon>
        <taxon>Mermithida</taxon>
        <taxon>Mermithoidea</taxon>
        <taxon>Mermithidae</taxon>
        <taxon>Romanomermis</taxon>
    </lineage>
</organism>
<evidence type="ECO:0000259" key="3">
    <source>
        <dbReference type="PROSITE" id="PS50011"/>
    </source>
</evidence>
<keyword evidence="4" id="KW-1185">Reference proteome</keyword>